<dbReference type="Proteomes" id="UP000664417">
    <property type="component" value="Unassembled WGS sequence"/>
</dbReference>
<proteinExistence type="inferred from homology"/>
<dbReference type="Pfam" id="PF00044">
    <property type="entry name" value="Gp_dh_N"/>
    <property type="match status" value="1"/>
</dbReference>
<dbReference type="PANTHER" id="PTHR43454">
    <property type="entry name" value="GLYCERALDEHYDE-3-PHOSPHATE DEHYDROGENASE"/>
    <property type="match status" value="1"/>
</dbReference>
<dbReference type="CDD" id="cd05214">
    <property type="entry name" value="GAPDH_I_N"/>
    <property type="match status" value="1"/>
</dbReference>
<dbReference type="InterPro" id="IPR020831">
    <property type="entry name" value="GlycerAld/Erythrose_P_DH"/>
</dbReference>
<gene>
    <name evidence="4" type="ORF">J3U88_18375</name>
</gene>
<dbReference type="EC" id="1.2.1.12" evidence="4"/>
<reference evidence="4" key="1">
    <citation type="submission" date="2021-03" db="EMBL/GenBank/DDBJ databases">
        <authorList>
            <person name="Wang G."/>
        </authorList>
    </citation>
    <scope>NUCLEOTIDE SEQUENCE</scope>
    <source>
        <strain evidence="4">KCTC 12899</strain>
    </source>
</reference>
<dbReference type="InterPro" id="IPR020828">
    <property type="entry name" value="GlycerAld_3-P_DH_NAD(P)-bd"/>
</dbReference>
<dbReference type="SUPFAM" id="SSF51735">
    <property type="entry name" value="NAD(P)-binding Rossmann-fold domains"/>
    <property type="match status" value="1"/>
</dbReference>
<dbReference type="SMART" id="SM00846">
    <property type="entry name" value="Gp_dh_N"/>
    <property type="match status" value="1"/>
</dbReference>
<dbReference type="InterPro" id="IPR020830">
    <property type="entry name" value="GlycerAld_3-P_DH_AS"/>
</dbReference>
<evidence type="ECO:0000313" key="5">
    <source>
        <dbReference type="Proteomes" id="UP000664417"/>
    </source>
</evidence>
<dbReference type="RefSeq" id="WP_207860403.1">
    <property type="nucleotide sequence ID" value="NZ_JAFREP010000017.1"/>
</dbReference>
<evidence type="ECO:0000259" key="3">
    <source>
        <dbReference type="SMART" id="SM00846"/>
    </source>
</evidence>
<dbReference type="GO" id="GO:0004365">
    <property type="term" value="F:glyceraldehyde-3-phosphate dehydrogenase (NAD+) (phosphorylating) activity"/>
    <property type="evidence" value="ECO:0007669"/>
    <property type="project" value="UniProtKB-EC"/>
</dbReference>
<dbReference type="NCBIfam" id="NF006139">
    <property type="entry name" value="PRK08289.1"/>
    <property type="match status" value="1"/>
</dbReference>
<sequence length="477" mass="52912">MVNEYHNELQNWVEQESLAIRAIAAIHKLWVEHSVEVLLFRRVLVHQGPLEILKSHQYARQISHTEMRISDTLPILEQLAEMPLCPSRLDLGRLTSEWLRTKREPNTLTSFLQEQLAEHLVPGKADFEPKDVVLYGFGRIGRILARLLVEQAGGGGALRLRAVVCRGKLNVAKRAALFLRDSVHGPFGGSLTVLEEQDAIIANGVYIKFISCDAPNLADYTVHGIKDALVIDNTGVWRDRDGLSLHLEAKGVDRVLLTAPAKGDVPNIVYGVNHREYGEGERVFSAASCTTNAITPVLKAVHEAFGINHVHVETVHSYTNDQNLLDNFHKKERRGRAAALNMVITETGAAKAVAKALPALENKVSGNAVRVPTANVSLAIMNLDLEQEVTREQVNDMLRHASLEGPLVAQIDFTNDDDVVSSDMVGNTHAAIVDSLATQTRGNRAVVYAWYDNEYGYSMQVTRVARIISGVERMRYY</sequence>
<dbReference type="PANTHER" id="PTHR43454:SF1">
    <property type="entry name" value="GLYCERALDEHYDE 3-PHOSPHATE DEHYDROGENASE NAD(P) BINDING DOMAIN-CONTAINING PROTEIN"/>
    <property type="match status" value="1"/>
</dbReference>
<comment type="caution">
    <text evidence="4">The sequence shown here is derived from an EMBL/GenBank/DDBJ whole genome shotgun (WGS) entry which is preliminary data.</text>
</comment>
<dbReference type="Gene3D" id="3.30.360.10">
    <property type="entry name" value="Dihydrodipicolinate Reductase, domain 2"/>
    <property type="match status" value="1"/>
</dbReference>
<dbReference type="EMBL" id="JAFREP010000017">
    <property type="protein sequence ID" value="MBO1320448.1"/>
    <property type="molecule type" value="Genomic_DNA"/>
</dbReference>
<dbReference type="InterPro" id="IPR020829">
    <property type="entry name" value="GlycerAld_3-P_DH_cat"/>
</dbReference>
<dbReference type="CDD" id="cd18126">
    <property type="entry name" value="GAPDH_I_C"/>
    <property type="match status" value="1"/>
</dbReference>
<evidence type="ECO:0000313" key="4">
    <source>
        <dbReference type="EMBL" id="MBO1320448.1"/>
    </source>
</evidence>
<dbReference type="SUPFAM" id="SSF55347">
    <property type="entry name" value="Glyceraldehyde-3-phosphate dehydrogenase-like, C-terminal domain"/>
    <property type="match status" value="1"/>
</dbReference>
<accession>A0A8J7U3I2</accession>
<dbReference type="PRINTS" id="PR00078">
    <property type="entry name" value="G3PDHDRGNASE"/>
</dbReference>
<dbReference type="InterPro" id="IPR036291">
    <property type="entry name" value="NAD(P)-bd_dom_sf"/>
</dbReference>
<dbReference type="Gene3D" id="3.40.50.720">
    <property type="entry name" value="NAD(P)-binding Rossmann-like Domain"/>
    <property type="match status" value="1"/>
</dbReference>
<protein>
    <submittedName>
        <fullName evidence="4">Glyceraldehyde-3-phosphate dehydrogenase</fullName>
        <ecNumber evidence="4">1.2.1.12</ecNumber>
    </submittedName>
</protein>
<comment type="similarity">
    <text evidence="2">Belongs to the glyceraldehyde-3-phosphate dehydrogenase family.</text>
</comment>
<evidence type="ECO:0000256" key="1">
    <source>
        <dbReference type="ARBA" id="ARBA00023002"/>
    </source>
</evidence>
<dbReference type="PROSITE" id="PS00071">
    <property type="entry name" value="GAPDH"/>
    <property type="match status" value="1"/>
</dbReference>
<feature type="domain" description="Glyceraldehyde 3-phosphate dehydrogenase NAD(P) binding" evidence="3">
    <location>
        <begin position="130"/>
        <end position="289"/>
    </location>
</feature>
<organism evidence="4 5">
    <name type="scientific">Acanthopleuribacter pedis</name>
    <dbReference type="NCBI Taxonomy" id="442870"/>
    <lineage>
        <taxon>Bacteria</taxon>
        <taxon>Pseudomonadati</taxon>
        <taxon>Acidobacteriota</taxon>
        <taxon>Holophagae</taxon>
        <taxon>Acanthopleuribacterales</taxon>
        <taxon>Acanthopleuribacteraceae</taxon>
        <taxon>Acanthopleuribacter</taxon>
    </lineage>
</organism>
<dbReference type="Pfam" id="PF02800">
    <property type="entry name" value="Gp_dh_C"/>
    <property type="match status" value="1"/>
</dbReference>
<evidence type="ECO:0000256" key="2">
    <source>
        <dbReference type="RuleBase" id="RU000397"/>
    </source>
</evidence>
<dbReference type="AlphaFoldDB" id="A0A8J7U3I2"/>
<keyword evidence="1 4" id="KW-0560">Oxidoreductase</keyword>
<name>A0A8J7U3I2_9BACT</name>
<keyword evidence="5" id="KW-1185">Reference proteome</keyword>
<dbReference type="GO" id="GO:0051287">
    <property type="term" value="F:NAD binding"/>
    <property type="evidence" value="ECO:0007669"/>
    <property type="project" value="InterPro"/>
</dbReference>